<dbReference type="AlphaFoldDB" id="Q2FP23"/>
<dbReference type="SMART" id="SM00086">
    <property type="entry name" value="PAC"/>
    <property type="match status" value="1"/>
</dbReference>
<dbReference type="InterPro" id="IPR035965">
    <property type="entry name" value="PAS-like_dom_sf"/>
</dbReference>
<dbReference type="STRING" id="323259.Mhun_1147"/>
<dbReference type="InParanoid" id="Q2FP23"/>
<protein>
    <submittedName>
        <fullName evidence="2">PAS/PAC sensor protein</fullName>
    </submittedName>
</protein>
<name>Q2FP23_METHJ</name>
<evidence type="ECO:0000259" key="1">
    <source>
        <dbReference type="SMART" id="SM00091"/>
    </source>
</evidence>
<feature type="domain" description="PAS" evidence="1">
    <location>
        <begin position="9"/>
        <end position="75"/>
    </location>
</feature>
<dbReference type="InterPro" id="IPR001610">
    <property type="entry name" value="PAC"/>
</dbReference>
<dbReference type="OrthoDB" id="116705at2157"/>
<feature type="domain" description="PAS" evidence="1">
    <location>
        <begin position="138"/>
        <end position="209"/>
    </location>
</feature>
<evidence type="ECO:0000313" key="3">
    <source>
        <dbReference type="Proteomes" id="UP000001941"/>
    </source>
</evidence>
<dbReference type="EMBL" id="CP000254">
    <property type="protein sequence ID" value="ABD40895.1"/>
    <property type="molecule type" value="Genomic_DNA"/>
</dbReference>
<dbReference type="SUPFAM" id="SSF55785">
    <property type="entry name" value="PYP-like sensor domain (PAS domain)"/>
    <property type="match status" value="1"/>
</dbReference>
<dbReference type="RefSeq" id="WP_011448173.1">
    <property type="nucleotide sequence ID" value="NC_007796.1"/>
</dbReference>
<dbReference type="HOGENOM" id="CLU_815376_0_0_2"/>
<dbReference type="EnsemblBacteria" id="ABD40895">
    <property type="protein sequence ID" value="ABD40895"/>
    <property type="gene ID" value="Mhun_1147"/>
</dbReference>
<dbReference type="GeneID" id="3922789"/>
<gene>
    <name evidence="2" type="ordered locus">Mhun_1147</name>
</gene>
<dbReference type="Proteomes" id="UP000001941">
    <property type="component" value="Chromosome"/>
</dbReference>
<dbReference type="eggNOG" id="arCOG06538">
    <property type="taxonomic scope" value="Archaea"/>
</dbReference>
<dbReference type="Pfam" id="PF13426">
    <property type="entry name" value="PAS_9"/>
    <property type="match status" value="2"/>
</dbReference>
<dbReference type="SMART" id="SM00091">
    <property type="entry name" value="PAS"/>
    <property type="match status" value="2"/>
</dbReference>
<dbReference type="NCBIfam" id="TIGR00229">
    <property type="entry name" value="sensory_box"/>
    <property type="match status" value="1"/>
</dbReference>
<organism evidence="2 3">
    <name type="scientific">Methanospirillum hungatei JF-1 (strain ATCC 27890 / DSM 864 / NBRC 100397 / JF-1)</name>
    <dbReference type="NCBI Taxonomy" id="323259"/>
    <lineage>
        <taxon>Archaea</taxon>
        <taxon>Methanobacteriati</taxon>
        <taxon>Methanobacteriota</taxon>
        <taxon>Stenosarchaea group</taxon>
        <taxon>Methanomicrobia</taxon>
        <taxon>Methanomicrobiales</taxon>
        <taxon>Methanospirillaceae</taxon>
        <taxon>Methanospirillum</taxon>
    </lineage>
</organism>
<proteinExistence type="predicted"/>
<evidence type="ECO:0000313" key="2">
    <source>
        <dbReference type="EMBL" id="ABD40895.1"/>
    </source>
</evidence>
<keyword evidence="3" id="KW-1185">Reference proteome</keyword>
<dbReference type="Gene3D" id="3.30.450.20">
    <property type="entry name" value="PAS domain"/>
    <property type="match status" value="1"/>
</dbReference>
<dbReference type="InterPro" id="IPR000014">
    <property type="entry name" value="PAS"/>
</dbReference>
<reference evidence="3" key="1">
    <citation type="journal article" date="2016" name="Stand. Genomic Sci.">
        <title>Complete genome sequence of Methanospirillum hungatei type strain JF1.</title>
        <authorList>
            <person name="Gunsalus R.P."/>
            <person name="Cook L.E."/>
            <person name="Crable B."/>
            <person name="Rohlin L."/>
            <person name="McDonald E."/>
            <person name="Mouttaki H."/>
            <person name="Sieber J.R."/>
            <person name="Poweleit N."/>
            <person name="Zhou H."/>
            <person name="Lapidus A.L."/>
            <person name="Daligault H.E."/>
            <person name="Land M."/>
            <person name="Gilna P."/>
            <person name="Ivanova N."/>
            <person name="Kyrpides N."/>
            <person name="Culley D.E."/>
            <person name="McInerney M.J."/>
        </authorList>
    </citation>
    <scope>NUCLEOTIDE SEQUENCE [LARGE SCALE GENOMIC DNA]</scope>
    <source>
        <strain evidence="3">ATCC 27890 / DSM 864 / NBRC 100397 / JF-1</strain>
    </source>
</reference>
<accession>Q2FP23</accession>
<sequence>MDSSESLYQIWYELTSGIEDGIVILNTLDIICHLNKGISQLFPVTRENYVGRQFDEFIEEVVLPVIKNADSISPNGYHLISSTLKDQDLYIFSGPGKGQSVEFSILEKNDSDYHWKMGYFRRITRWKKTEELLIRIEERFRIIFENLFDSVAMYPVDESFYPGHFIEANSSSVKRLGYTQAELMRLSPADILPPEEFGRFLSFIKNFRISPVQTAEFSEVTKDGTIIPVEITALVVKIRNEEFIIQISRDISDRVKIRQLQMNAFEQINRNIEQFAILNDRIRNPLSVILTLASFSETPESTRIAEQVHIIDSLVDELDKGFIESEKVRKFLVRYFQADT</sequence>
<dbReference type="KEGG" id="mhu:Mhun_1147"/>
<dbReference type="CDD" id="cd00130">
    <property type="entry name" value="PAS"/>
    <property type="match status" value="1"/>
</dbReference>